<dbReference type="PANTHER" id="PTHR43232">
    <property type="entry name" value="MOLYBDENUM COFACTOR BIOSYNTHESIS PROTEIN B"/>
    <property type="match status" value="1"/>
</dbReference>
<dbReference type="InterPro" id="IPR001453">
    <property type="entry name" value="MoaB/Mog_dom"/>
</dbReference>
<evidence type="ECO:0000259" key="3">
    <source>
        <dbReference type="SMART" id="SM00852"/>
    </source>
</evidence>
<comment type="function">
    <text evidence="2">May be involved in the biosynthesis of molybdopterin.</text>
</comment>
<protein>
    <recommendedName>
        <fullName evidence="1 2">Molybdenum cofactor biosynthesis protein B</fullName>
    </recommendedName>
</protein>
<reference evidence="4 5" key="1">
    <citation type="submission" date="2023-10" db="EMBL/GenBank/DDBJ databases">
        <title>Veillonella sp. nov., isolated from a pig farm feces dump.</title>
        <authorList>
            <person name="Chang Y.-H."/>
        </authorList>
    </citation>
    <scope>NUCLEOTIDE SEQUENCE [LARGE SCALE GENOMIC DNA]</scope>
    <source>
        <strain evidence="4 5">YH-vei2233</strain>
    </source>
</reference>
<sequence>MSQEEIKDRPLRVCVLTVSDTRTVETDKGGNTVIQFLEEANHIVVDRSIVIDDYDQIRSTMIKWLKYGDIDVIISTGGTGIAKRDVTIEAVDSLVEKAIPGFGEIFRYLSYTEDIGTRAIASRATAGINGNTILFAIPGSVGAVTLAMTKLIIPEMAHFVREATK</sequence>
<keyword evidence="2" id="KW-0501">Molybdenum cofactor biosynthesis</keyword>
<dbReference type="Proteomes" id="UP001272515">
    <property type="component" value="Unassembled WGS sequence"/>
</dbReference>
<comment type="caution">
    <text evidence="4">The sequence shown here is derived from an EMBL/GenBank/DDBJ whole genome shotgun (WGS) entry which is preliminary data.</text>
</comment>
<dbReference type="InterPro" id="IPR036425">
    <property type="entry name" value="MoaB/Mog-like_dom_sf"/>
</dbReference>
<accession>A0ABU3Z9N8</accession>
<comment type="pathway">
    <text evidence="2">Cofactor biosynthesis; molybdopterin biosynthesis.</text>
</comment>
<gene>
    <name evidence="4" type="ORF">RVY80_07230</name>
</gene>
<proteinExistence type="inferred from homology"/>
<evidence type="ECO:0000313" key="4">
    <source>
        <dbReference type="EMBL" id="MDV5088629.1"/>
    </source>
</evidence>
<keyword evidence="5" id="KW-1185">Reference proteome</keyword>
<dbReference type="SMART" id="SM00852">
    <property type="entry name" value="MoCF_biosynth"/>
    <property type="match status" value="1"/>
</dbReference>
<dbReference type="Gene3D" id="3.40.980.10">
    <property type="entry name" value="MoaB/Mog-like domain"/>
    <property type="match status" value="1"/>
</dbReference>
<comment type="similarity">
    <text evidence="2">Belongs to the MoaB/Mog family.</text>
</comment>
<dbReference type="Pfam" id="PF00994">
    <property type="entry name" value="MoCF_biosynth"/>
    <property type="match status" value="1"/>
</dbReference>
<dbReference type="CDD" id="cd00886">
    <property type="entry name" value="MogA_MoaB"/>
    <property type="match status" value="1"/>
</dbReference>
<evidence type="ECO:0000256" key="1">
    <source>
        <dbReference type="ARBA" id="ARBA00015262"/>
    </source>
</evidence>
<dbReference type="PANTHER" id="PTHR43232:SF2">
    <property type="entry name" value="MOLYBDENUM COFACTOR BIOSYNTHESIS PROTEIN B"/>
    <property type="match status" value="1"/>
</dbReference>
<organism evidence="4 5">
    <name type="scientific">Veillonella absiana</name>
    <dbReference type="NCBI Taxonomy" id="3079305"/>
    <lineage>
        <taxon>Bacteria</taxon>
        <taxon>Bacillati</taxon>
        <taxon>Bacillota</taxon>
        <taxon>Negativicutes</taxon>
        <taxon>Veillonellales</taxon>
        <taxon>Veillonellaceae</taxon>
        <taxon>Veillonella</taxon>
    </lineage>
</organism>
<name>A0ABU3Z9N8_9FIRM</name>
<dbReference type="PIRSF" id="PIRSF006443">
    <property type="entry name" value="MoaB"/>
    <property type="match status" value="1"/>
</dbReference>
<feature type="domain" description="MoaB/Mog" evidence="3">
    <location>
        <begin position="14"/>
        <end position="159"/>
    </location>
</feature>
<evidence type="ECO:0000256" key="2">
    <source>
        <dbReference type="PIRNR" id="PIRNR006443"/>
    </source>
</evidence>
<evidence type="ECO:0000313" key="5">
    <source>
        <dbReference type="Proteomes" id="UP001272515"/>
    </source>
</evidence>
<dbReference type="InterPro" id="IPR012245">
    <property type="entry name" value="MoaB"/>
</dbReference>
<dbReference type="EMBL" id="JAWJZB010000008">
    <property type="protein sequence ID" value="MDV5088629.1"/>
    <property type="molecule type" value="Genomic_DNA"/>
</dbReference>
<dbReference type="NCBIfam" id="TIGR00177">
    <property type="entry name" value="molyb_syn"/>
    <property type="match status" value="1"/>
</dbReference>
<dbReference type="RefSeq" id="WP_295191358.1">
    <property type="nucleotide sequence ID" value="NZ_JAWJZA010000007.1"/>
</dbReference>
<dbReference type="SUPFAM" id="SSF53218">
    <property type="entry name" value="Molybdenum cofactor biosynthesis proteins"/>
    <property type="match status" value="1"/>
</dbReference>